<feature type="domain" description="HTH araC/xylS-type" evidence="7">
    <location>
        <begin position="160"/>
        <end position="257"/>
    </location>
</feature>
<dbReference type="SUPFAM" id="SSF46689">
    <property type="entry name" value="Homeodomain-like"/>
    <property type="match status" value="1"/>
</dbReference>
<dbReference type="PROSITE" id="PS01124">
    <property type="entry name" value="HTH_ARAC_FAMILY_2"/>
    <property type="match status" value="1"/>
</dbReference>
<dbReference type="GO" id="GO:0043565">
    <property type="term" value="F:sequence-specific DNA binding"/>
    <property type="evidence" value="ECO:0007669"/>
    <property type="project" value="InterPro"/>
</dbReference>
<keyword evidence="3" id="KW-0238">DNA-binding</keyword>
<dbReference type="SMART" id="SM00342">
    <property type="entry name" value="HTH_ARAC"/>
    <property type="match status" value="1"/>
</dbReference>
<dbReference type="PANTHER" id="PTHR11019">
    <property type="entry name" value="HTH-TYPE TRANSCRIPTIONAL REGULATOR NIMR"/>
    <property type="match status" value="1"/>
</dbReference>
<dbReference type="Pfam" id="PF02311">
    <property type="entry name" value="AraC_binding"/>
    <property type="match status" value="1"/>
</dbReference>
<dbReference type="AlphaFoldDB" id="A0A553YKM5"/>
<dbReference type="Proteomes" id="UP000320888">
    <property type="component" value="Unassembled WGS sequence"/>
</dbReference>
<reference evidence="8 9" key="1">
    <citation type="submission" date="2019-07" db="EMBL/GenBank/DDBJ databases">
        <title>Draft genome for Streptomyces benahoarensis MZ03-48.</title>
        <authorList>
            <person name="Gonzalez-Pimentel J.L."/>
        </authorList>
    </citation>
    <scope>NUCLEOTIDE SEQUENCE [LARGE SCALE GENOMIC DNA]</scope>
    <source>
        <strain evidence="8 9">MZ03-48</strain>
    </source>
</reference>
<evidence type="ECO:0000259" key="7">
    <source>
        <dbReference type="PROSITE" id="PS01124"/>
    </source>
</evidence>
<evidence type="ECO:0000256" key="2">
    <source>
        <dbReference type="ARBA" id="ARBA00023015"/>
    </source>
</evidence>
<evidence type="ECO:0000256" key="3">
    <source>
        <dbReference type="ARBA" id="ARBA00023125"/>
    </source>
</evidence>
<evidence type="ECO:0000256" key="4">
    <source>
        <dbReference type="ARBA" id="ARBA00023163"/>
    </source>
</evidence>
<evidence type="ECO:0000256" key="6">
    <source>
        <dbReference type="ARBA" id="ARBA00079449"/>
    </source>
</evidence>
<organism evidence="8 9">
    <name type="scientific">Streptomyces benahoarensis</name>
    <dbReference type="NCBI Taxonomy" id="2595054"/>
    <lineage>
        <taxon>Bacteria</taxon>
        <taxon>Bacillati</taxon>
        <taxon>Actinomycetota</taxon>
        <taxon>Actinomycetes</taxon>
        <taxon>Kitasatosporales</taxon>
        <taxon>Streptomycetaceae</taxon>
        <taxon>Streptomyces</taxon>
    </lineage>
</organism>
<proteinExistence type="predicted"/>
<dbReference type="PANTHER" id="PTHR11019:SF159">
    <property type="entry name" value="TRANSCRIPTIONAL REGULATOR-RELATED"/>
    <property type="match status" value="1"/>
</dbReference>
<dbReference type="FunFam" id="1.10.10.60:FF:000132">
    <property type="entry name" value="AraC family transcriptional regulator"/>
    <property type="match status" value="1"/>
</dbReference>
<dbReference type="Gene3D" id="1.10.10.60">
    <property type="entry name" value="Homeodomain-like"/>
    <property type="match status" value="1"/>
</dbReference>
<evidence type="ECO:0000256" key="5">
    <source>
        <dbReference type="ARBA" id="ARBA00074140"/>
    </source>
</evidence>
<dbReference type="GO" id="GO:0003700">
    <property type="term" value="F:DNA-binding transcription factor activity"/>
    <property type="evidence" value="ECO:0007669"/>
    <property type="project" value="InterPro"/>
</dbReference>
<gene>
    <name evidence="8" type="ORF">FNZ23_26320</name>
</gene>
<comment type="caution">
    <text evidence="8">The sequence shown here is derived from an EMBL/GenBank/DDBJ whole genome shotgun (WGS) entry which is preliminary data.</text>
</comment>
<name>A0A553YKM5_9ACTN</name>
<keyword evidence="9" id="KW-1185">Reference proteome</keyword>
<keyword evidence="2" id="KW-0805">Transcription regulation</keyword>
<keyword evidence="1" id="KW-0678">Repressor</keyword>
<evidence type="ECO:0000313" key="8">
    <source>
        <dbReference type="EMBL" id="TSB29769.1"/>
    </source>
</evidence>
<evidence type="ECO:0000256" key="1">
    <source>
        <dbReference type="ARBA" id="ARBA00022491"/>
    </source>
</evidence>
<dbReference type="CDD" id="cd06124">
    <property type="entry name" value="cupin_NimR-like_N"/>
    <property type="match status" value="1"/>
</dbReference>
<dbReference type="InterPro" id="IPR003313">
    <property type="entry name" value="AraC-bd"/>
</dbReference>
<dbReference type="InterPro" id="IPR014710">
    <property type="entry name" value="RmlC-like_jellyroll"/>
</dbReference>
<evidence type="ECO:0000313" key="9">
    <source>
        <dbReference type="Proteomes" id="UP000320888"/>
    </source>
</evidence>
<dbReference type="RefSeq" id="WP_143944543.1">
    <property type="nucleotide sequence ID" value="NZ_VKLS01000527.1"/>
</dbReference>
<dbReference type="OrthoDB" id="2039152at2"/>
<dbReference type="Gene3D" id="2.60.120.10">
    <property type="entry name" value="Jelly Rolls"/>
    <property type="match status" value="1"/>
</dbReference>
<dbReference type="InterPro" id="IPR011051">
    <property type="entry name" value="RmlC_Cupin_sf"/>
</dbReference>
<dbReference type="InterPro" id="IPR009057">
    <property type="entry name" value="Homeodomain-like_sf"/>
</dbReference>
<dbReference type="Pfam" id="PF12833">
    <property type="entry name" value="HTH_18"/>
    <property type="match status" value="1"/>
</dbReference>
<dbReference type="EMBL" id="VKLS01000527">
    <property type="protein sequence ID" value="TSB29769.1"/>
    <property type="molecule type" value="Genomic_DNA"/>
</dbReference>
<protein>
    <recommendedName>
        <fullName evidence="5">HTH-type transcriptional regulator RipA</fullName>
    </recommendedName>
    <alternativeName>
        <fullName evidence="6">Repressor of iron proteins A</fullName>
    </alternativeName>
</protein>
<accession>A0A553YKM5</accession>
<sequence>MYGKSEDRDDYQHVPRPLAAMARDLPDGHHIPPHRHRRHQLLYGTTGAITVTTPHGTWVVPATRAAWLPAGLAHAMTCAGAVALRTLYVDPAAAGHLTAAPAVVPVSPLLRELIDEATRIPVAYDPDGRDGALMRLLLLQLAPEPLPALHLPAPGDAQLDEVCAAVRRDPGARWSTADLAARAHLSPRGLHRRFTAATGMSPARWVQQARLLHAVTLLAAGTPVTAVAGALGYATPSAFTAMFRRTLGTTPSGYFTASTGPGDGAA</sequence>
<dbReference type="SUPFAM" id="SSF51182">
    <property type="entry name" value="RmlC-like cupins"/>
    <property type="match status" value="1"/>
</dbReference>
<dbReference type="InterPro" id="IPR018060">
    <property type="entry name" value="HTH_AraC"/>
</dbReference>
<keyword evidence="4" id="KW-0804">Transcription</keyword>